<dbReference type="PANTHER" id="PTHR32116:SF0">
    <property type="entry name" value="GALACTURONOSYLTRANSFERASE 6-RELATED"/>
    <property type="match status" value="1"/>
</dbReference>
<comment type="similarity">
    <text evidence="2 4">Belongs to the glycosyltransferase 8 family.</text>
</comment>
<feature type="transmembrane region" description="Helical" evidence="4">
    <location>
        <begin position="12"/>
        <end position="34"/>
    </location>
</feature>
<dbReference type="InterPro" id="IPR002495">
    <property type="entry name" value="Glyco_trans_8"/>
</dbReference>
<dbReference type="AlphaFoldDB" id="A0A8J5KRS3"/>
<dbReference type="EMBL" id="JACMSC010000014">
    <property type="protein sequence ID" value="KAG6489932.1"/>
    <property type="molecule type" value="Genomic_DNA"/>
</dbReference>
<dbReference type="Gene3D" id="3.90.550.10">
    <property type="entry name" value="Spore Coat Polysaccharide Biosynthesis Protein SpsA, Chain A"/>
    <property type="match status" value="1"/>
</dbReference>
<reference evidence="5 6" key="1">
    <citation type="submission" date="2020-08" db="EMBL/GenBank/DDBJ databases">
        <title>Plant Genome Project.</title>
        <authorList>
            <person name="Zhang R.-G."/>
        </authorList>
    </citation>
    <scope>NUCLEOTIDE SEQUENCE [LARGE SCALE GENOMIC DNA]</scope>
    <source>
        <tissue evidence="5">Rhizome</tissue>
    </source>
</reference>
<dbReference type="InterPro" id="IPR029993">
    <property type="entry name" value="GAUT"/>
</dbReference>
<evidence type="ECO:0000256" key="1">
    <source>
        <dbReference type="ARBA" id="ARBA00004877"/>
    </source>
</evidence>
<dbReference type="GO" id="GO:0071555">
    <property type="term" value="P:cell wall organization"/>
    <property type="evidence" value="ECO:0007669"/>
    <property type="project" value="UniProtKB-KW"/>
</dbReference>
<proteinExistence type="inferred from homology"/>
<keyword evidence="4" id="KW-0472">Membrane</keyword>
<evidence type="ECO:0000313" key="5">
    <source>
        <dbReference type="EMBL" id="KAG6489932.1"/>
    </source>
</evidence>
<dbReference type="EC" id="2.4.1.-" evidence="4"/>
<dbReference type="GO" id="GO:0000139">
    <property type="term" value="C:Golgi membrane"/>
    <property type="evidence" value="ECO:0007669"/>
    <property type="project" value="UniProtKB-SubCell"/>
</dbReference>
<keyword evidence="4" id="KW-0333">Golgi apparatus</keyword>
<accession>A0A8J5KRS3</accession>
<organism evidence="5 6">
    <name type="scientific">Zingiber officinale</name>
    <name type="common">Ginger</name>
    <name type="synonym">Amomum zingiber</name>
    <dbReference type="NCBI Taxonomy" id="94328"/>
    <lineage>
        <taxon>Eukaryota</taxon>
        <taxon>Viridiplantae</taxon>
        <taxon>Streptophyta</taxon>
        <taxon>Embryophyta</taxon>
        <taxon>Tracheophyta</taxon>
        <taxon>Spermatophyta</taxon>
        <taxon>Magnoliopsida</taxon>
        <taxon>Liliopsida</taxon>
        <taxon>Zingiberales</taxon>
        <taxon>Zingiberaceae</taxon>
        <taxon>Zingiber</taxon>
    </lineage>
</organism>
<keyword evidence="3 4" id="KW-0328">Glycosyltransferase</keyword>
<comment type="subcellular location">
    <subcellularLocation>
        <location evidence="4">Golgi apparatus membrane</location>
        <topology evidence="4">Single-pass type II membrane protein</topology>
    </subcellularLocation>
</comment>
<keyword evidence="3 4" id="KW-0808">Transferase</keyword>
<comment type="caution">
    <text evidence="5">The sequence shown here is derived from an EMBL/GenBank/DDBJ whole genome shotgun (WGS) entry which is preliminary data.</text>
</comment>
<dbReference type="Proteomes" id="UP000734854">
    <property type="component" value="Unassembled WGS sequence"/>
</dbReference>
<keyword evidence="4" id="KW-1133">Transmembrane helix</keyword>
<evidence type="ECO:0000256" key="2">
    <source>
        <dbReference type="ARBA" id="ARBA00006351"/>
    </source>
</evidence>
<protein>
    <recommendedName>
        <fullName evidence="4">Hexosyltransferase</fullName>
        <ecNumber evidence="4">2.4.1.-</ecNumber>
    </recommendedName>
</protein>
<dbReference type="InterPro" id="IPR029044">
    <property type="entry name" value="Nucleotide-diphossugar_trans"/>
</dbReference>
<sequence length="597" mass="67977">MVALRRPWRKVVIYAFLVVSFIAPLVLFFSVPAADNSPFHEKKNFLNISSGILNSFSPGRTSNAMQLNSMEQEVSEDPQLKGVIYKDDNLKNVQIKYNQNVTISGATNGNSSSRLSGNGDNQPYHVPNSAGGEVILHGILDKKQESSDKKTGVLTIRKSPSRPSTAKIWEMEDQLVMAKAYVHFSSSNTNFHLLRELKLRIKEIDRVLSQKSLFSDLQKMKNMEATLSKARKSHPECSAMASKLRAQLFNAEEQLRAQQNQASYLVRLTGRTFPRGFHCLSMRLTTEYFALHPDLRKLPNSHNFDNPDLYHYAIFSDNVLACLVVVKSTVNSSLEPEKIVFHVVTDSFNFPAMLMWFLLNPPGKATIQIQSLDDFVFLPTGFNSMFRQSAKADPRYASPLNHLRFYLPEVFPSLNKILLLDHDTVVQKDLRELWNLDMKGNVNGAVEMCKDNVTSQKLEMLVNVANPAFANSFDGKACLWAFGMNIFDLQEWRTRGLAATYHKWNEIGSKHLWNAGSLPLGQLLFYNHTMTLDRRWHVFGLGSDLRVGVTEIEKAAVIHYDGNMKPWLDTAITKYRGYWTRFLDYSNPYFRQCNIHG</sequence>
<keyword evidence="6" id="KW-1185">Reference proteome</keyword>
<dbReference type="Pfam" id="PF01501">
    <property type="entry name" value="Glyco_transf_8"/>
    <property type="match status" value="1"/>
</dbReference>
<evidence type="ECO:0000313" key="6">
    <source>
        <dbReference type="Proteomes" id="UP000734854"/>
    </source>
</evidence>
<evidence type="ECO:0000256" key="3">
    <source>
        <dbReference type="ARBA" id="ARBA00022676"/>
    </source>
</evidence>
<dbReference type="PANTHER" id="PTHR32116">
    <property type="entry name" value="GALACTURONOSYLTRANSFERASE 4-RELATED"/>
    <property type="match status" value="1"/>
</dbReference>
<keyword evidence="4" id="KW-0812">Transmembrane</keyword>
<comment type="pathway">
    <text evidence="1 4">Glycan metabolism; pectin biosynthesis.</text>
</comment>
<dbReference type="Pfam" id="PF25557">
    <property type="entry name" value="GAUT_1"/>
    <property type="match status" value="1"/>
</dbReference>
<dbReference type="UniPathway" id="UPA00845"/>
<keyword evidence="4" id="KW-0961">Cell wall biogenesis/degradation</keyword>
<dbReference type="GO" id="GO:0045489">
    <property type="term" value="P:pectin biosynthetic process"/>
    <property type="evidence" value="ECO:0007669"/>
    <property type="project" value="UniProtKB-UniPathway"/>
</dbReference>
<dbReference type="GO" id="GO:0047262">
    <property type="term" value="F:polygalacturonate 4-alpha-galacturonosyltransferase activity"/>
    <property type="evidence" value="ECO:0007669"/>
    <property type="project" value="InterPro"/>
</dbReference>
<evidence type="ECO:0000256" key="4">
    <source>
        <dbReference type="RuleBase" id="RU362027"/>
    </source>
</evidence>
<dbReference type="SUPFAM" id="SSF53448">
    <property type="entry name" value="Nucleotide-diphospho-sugar transferases"/>
    <property type="match status" value="1"/>
</dbReference>
<gene>
    <name evidence="5" type="ORF">ZIOFF_051213</name>
</gene>
<dbReference type="CDD" id="cd06429">
    <property type="entry name" value="GT8_like_1"/>
    <property type="match status" value="1"/>
</dbReference>
<name>A0A8J5KRS3_ZINOF</name>